<dbReference type="Gene3D" id="1.10.10.10">
    <property type="entry name" value="Winged helix-like DNA-binding domain superfamily/Winged helix DNA-binding domain"/>
    <property type="match status" value="1"/>
</dbReference>
<evidence type="ECO:0000256" key="4">
    <source>
        <dbReference type="ARBA" id="ARBA00023163"/>
    </source>
</evidence>
<dbReference type="PANTHER" id="PTHR34294">
    <property type="entry name" value="TRANSCRIPTIONAL REGULATOR-RELATED"/>
    <property type="match status" value="1"/>
</dbReference>
<evidence type="ECO:0000313" key="8">
    <source>
        <dbReference type="Proteomes" id="UP000682111"/>
    </source>
</evidence>
<dbReference type="InterPro" id="IPR036390">
    <property type="entry name" value="WH_DNA-bd_sf"/>
</dbReference>
<accession>A0A919WIJ6</accession>
<dbReference type="Pfam" id="PF21715">
    <property type="entry name" value="CggR_N"/>
    <property type="match status" value="1"/>
</dbReference>
<reference evidence="7" key="1">
    <citation type="submission" date="2021-03" db="EMBL/GenBank/DDBJ databases">
        <title>Antimicrobial resistance genes in bacteria isolated from Japanese honey, and their potential for conferring macrolide and lincosamide resistance in the American foulbrood pathogen Paenibacillus larvae.</title>
        <authorList>
            <person name="Okamoto M."/>
            <person name="Kumagai M."/>
            <person name="Kanamori H."/>
            <person name="Takamatsu D."/>
        </authorList>
    </citation>
    <scope>NUCLEOTIDE SEQUENCE</scope>
    <source>
        <strain evidence="7">J27TS8</strain>
    </source>
</reference>
<dbReference type="OrthoDB" id="9793820at2"/>
<keyword evidence="2" id="KW-0805">Transcription regulation</keyword>
<evidence type="ECO:0000256" key="1">
    <source>
        <dbReference type="ARBA" id="ARBA00010466"/>
    </source>
</evidence>
<dbReference type="InterPro" id="IPR036388">
    <property type="entry name" value="WH-like_DNA-bd_sf"/>
</dbReference>
<comment type="similarity">
    <text evidence="1">Belongs to the SorC transcriptional regulatory family.</text>
</comment>
<dbReference type="AlphaFoldDB" id="A0A919WIJ6"/>
<dbReference type="InterPro" id="IPR037171">
    <property type="entry name" value="NagB/RpiA_transferase-like"/>
</dbReference>
<keyword evidence="3" id="KW-0238">DNA-binding</keyword>
<evidence type="ECO:0000259" key="6">
    <source>
        <dbReference type="Pfam" id="PF21715"/>
    </source>
</evidence>
<keyword evidence="4" id="KW-0804">Transcription</keyword>
<dbReference type="Proteomes" id="UP000682111">
    <property type="component" value="Unassembled WGS sequence"/>
</dbReference>
<dbReference type="PANTHER" id="PTHR34294:SF5">
    <property type="entry name" value="CENTRAL GLYCOLYTIC GENES REGULATOR"/>
    <property type="match status" value="1"/>
</dbReference>
<organism evidence="7 8">
    <name type="scientific">Robertmurraya siralis</name>
    <dbReference type="NCBI Taxonomy" id="77777"/>
    <lineage>
        <taxon>Bacteria</taxon>
        <taxon>Bacillati</taxon>
        <taxon>Bacillota</taxon>
        <taxon>Bacilli</taxon>
        <taxon>Bacillales</taxon>
        <taxon>Bacillaceae</taxon>
        <taxon>Robertmurraya</taxon>
    </lineage>
</organism>
<dbReference type="SUPFAM" id="SSF100950">
    <property type="entry name" value="NagB/RpiA/CoA transferase-like"/>
    <property type="match status" value="1"/>
</dbReference>
<dbReference type="Gene3D" id="3.40.50.1360">
    <property type="match status" value="1"/>
</dbReference>
<dbReference type="GO" id="GO:0030246">
    <property type="term" value="F:carbohydrate binding"/>
    <property type="evidence" value="ECO:0007669"/>
    <property type="project" value="InterPro"/>
</dbReference>
<comment type="caution">
    <text evidence="7">The sequence shown here is derived from an EMBL/GenBank/DDBJ whole genome shotgun (WGS) entry which is preliminary data.</text>
</comment>
<dbReference type="InterPro" id="IPR007324">
    <property type="entry name" value="Sugar-bd_dom_put"/>
</dbReference>
<proteinExistence type="inferred from homology"/>
<protein>
    <submittedName>
        <fullName evidence="7">Central glycolytic genes regulator</fullName>
    </submittedName>
</protein>
<evidence type="ECO:0000313" key="7">
    <source>
        <dbReference type="EMBL" id="GIN62356.1"/>
    </source>
</evidence>
<dbReference type="InterPro" id="IPR051054">
    <property type="entry name" value="SorC_transcr_regulators"/>
</dbReference>
<gene>
    <name evidence="7" type="primary">cggR</name>
    <name evidence="7" type="ORF">J27TS8_23490</name>
</gene>
<evidence type="ECO:0000256" key="3">
    <source>
        <dbReference type="ARBA" id="ARBA00023125"/>
    </source>
</evidence>
<evidence type="ECO:0000259" key="5">
    <source>
        <dbReference type="Pfam" id="PF04198"/>
    </source>
</evidence>
<evidence type="ECO:0000256" key="2">
    <source>
        <dbReference type="ARBA" id="ARBA00023015"/>
    </source>
</evidence>
<dbReference type="Pfam" id="PF04198">
    <property type="entry name" value="Sugar-bind"/>
    <property type="match status" value="1"/>
</dbReference>
<feature type="domain" description="CggR N-terminal DNA binding" evidence="6">
    <location>
        <begin position="19"/>
        <end position="89"/>
    </location>
</feature>
<sequence length="340" mass="37248">MKYSLIDIQKRLLPDLLPVMQRRFDILQYISLMEPVGRRSLSVSLGITERILRAEVSLLKEQNLIRIANVGMSLTTEGKKVLEGLTNTMRELKGLNSLEIQVKKSLGVGKVIIVSGNSDDSPWVKSELGRACAICMKGILAGENIIAVTGGTTMAAVAEMLTPELSKEMVFVPARGGIGEDVQNQANTICAKMAERTQAKHRVLYVPDQVSSEMYQTIVKEPLIHDVLTLIKSANIVLHGIGDAITMAERRKTSPEDLAKLIERKAVSEAFGYYFNEAGEIVHKVHTIGMQLDDLANVEHVIAVAGGASKAKAIRSYMKQVRPNTILITDEGAAKELLNM</sequence>
<dbReference type="SUPFAM" id="SSF46785">
    <property type="entry name" value="Winged helix' DNA-binding domain"/>
    <property type="match status" value="1"/>
</dbReference>
<keyword evidence="8" id="KW-1185">Reference proteome</keyword>
<dbReference type="GO" id="GO:0003677">
    <property type="term" value="F:DNA binding"/>
    <property type="evidence" value="ECO:0007669"/>
    <property type="project" value="UniProtKB-KW"/>
</dbReference>
<name>A0A919WIJ6_9BACI</name>
<dbReference type="EMBL" id="BORC01000003">
    <property type="protein sequence ID" value="GIN62356.1"/>
    <property type="molecule type" value="Genomic_DNA"/>
</dbReference>
<feature type="domain" description="Sugar-binding" evidence="5">
    <location>
        <begin position="92"/>
        <end position="339"/>
    </location>
</feature>
<dbReference type="RefSeq" id="WP_137744351.1">
    <property type="nucleotide sequence ID" value="NZ_BORC01000003.1"/>
</dbReference>
<dbReference type="InterPro" id="IPR048715">
    <property type="entry name" value="CggR_N"/>
</dbReference>